<feature type="active site" description="Schiff-base intermediate with substrate" evidence="3">
    <location>
        <position position="171"/>
    </location>
</feature>
<protein>
    <submittedName>
        <fullName evidence="5">Dihydrodipicolinate synthase family protein</fullName>
    </submittedName>
</protein>
<keyword evidence="1 2" id="KW-0456">Lyase</keyword>
<dbReference type="PRINTS" id="PR00146">
    <property type="entry name" value="DHPICSNTHASE"/>
</dbReference>
<dbReference type="Proteomes" id="UP000235994">
    <property type="component" value="Unassembled WGS sequence"/>
</dbReference>
<dbReference type="GO" id="GO:0008840">
    <property type="term" value="F:4-hydroxy-tetrahydrodipicolinate synthase activity"/>
    <property type="evidence" value="ECO:0007669"/>
    <property type="project" value="TreeGrafter"/>
</dbReference>
<evidence type="ECO:0000256" key="1">
    <source>
        <dbReference type="ARBA" id="ARBA00023239"/>
    </source>
</evidence>
<dbReference type="InterPro" id="IPR002220">
    <property type="entry name" value="DapA-like"/>
</dbReference>
<sequence length="311" mass="33482">MTTQARIPGVFSPVLTPFDERYRPALGRYVKHCRWLREQSVGLAIFGTNSEANSLSLAEKHELLDALLDAGVEPQALMPGTGACALPDAVELTRHAVRSGSMGVLVLPPFYYKGVSDEGLFRYYAELIEGVGDDRLRMYLYHIPPVSQVPLSLDLIDRLLARYPGIVAGVKDSGGDWNNTAAMIERFAPRGFQVYAGSEAFLLQTLRAGGVGCITATGNVNPGPIVALQQRWQEADADARQAGLNATRNVFQQFPMIPAMKAAIAWKSGDDAWATVRPPLVELNAGQAAALRAALDENGFDMPGAAALADA</sequence>
<dbReference type="SMART" id="SM01130">
    <property type="entry name" value="DHDPS"/>
    <property type="match status" value="1"/>
</dbReference>
<comment type="similarity">
    <text evidence="2">Belongs to the DapA family.</text>
</comment>
<dbReference type="InterPro" id="IPR013785">
    <property type="entry name" value="Aldolase_TIM"/>
</dbReference>
<dbReference type="Gene3D" id="3.20.20.70">
    <property type="entry name" value="Aldolase class I"/>
    <property type="match status" value="1"/>
</dbReference>
<dbReference type="AlphaFoldDB" id="A0A2N8KFH1"/>
<evidence type="ECO:0000313" key="5">
    <source>
        <dbReference type="EMBL" id="PND32205.1"/>
    </source>
</evidence>
<proteinExistence type="inferred from homology"/>
<evidence type="ECO:0000313" key="6">
    <source>
        <dbReference type="Proteomes" id="UP000235994"/>
    </source>
</evidence>
<feature type="binding site" evidence="4">
    <location>
        <position position="214"/>
    </location>
    <ligand>
        <name>pyruvate</name>
        <dbReference type="ChEBI" id="CHEBI:15361"/>
    </ligand>
</feature>
<dbReference type="EMBL" id="POQS01000005">
    <property type="protein sequence ID" value="PND32205.1"/>
    <property type="molecule type" value="Genomic_DNA"/>
</dbReference>
<accession>A0A2N8KFH1</accession>
<dbReference type="Pfam" id="PF00701">
    <property type="entry name" value="DHDPS"/>
    <property type="match status" value="1"/>
</dbReference>
<keyword evidence="6" id="KW-1185">Reference proteome</keyword>
<dbReference type="RefSeq" id="WP_102774406.1">
    <property type="nucleotide sequence ID" value="NZ_POQS01000005.1"/>
</dbReference>
<name>A0A2N8KFH1_9BURK</name>
<gene>
    <name evidence="5" type="ORF">C1I89_20530</name>
</gene>
<dbReference type="PIRSF" id="PIRSF001365">
    <property type="entry name" value="DHDPS"/>
    <property type="match status" value="1"/>
</dbReference>
<reference evidence="5 6" key="1">
    <citation type="submission" date="2018-01" db="EMBL/GenBank/DDBJ databases">
        <title>The draft genome of an aniline degradation strain ANB-1.</title>
        <authorList>
            <person name="Zhang L."/>
            <person name="Jiang J."/>
        </authorList>
    </citation>
    <scope>NUCLEOTIDE SEQUENCE [LARGE SCALE GENOMIC DNA]</scope>
    <source>
        <strain evidence="5 6">ANB-1</strain>
    </source>
</reference>
<dbReference type="PANTHER" id="PTHR12128:SF67">
    <property type="entry name" value="BLR3884 PROTEIN"/>
    <property type="match status" value="1"/>
</dbReference>
<comment type="caution">
    <text evidence="5">The sequence shown here is derived from an EMBL/GenBank/DDBJ whole genome shotgun (WGS) entry which is preliminary data.</text>
</comment>
<dbReference type="SUPFAM" id="SSF51569">
    <property type="entry name" value="Aldolase"/>
    <property type="match status" value="1"/>
</dbReference>
<evidence type="ECO:0000256" key="4">
    <source>
        <dbReference type="PIRSR" id="PIRSR001365-2"/>
    </source>
</evidence>
<evidence type="ECO:0000256" key="2">
    <source>
        <dbReference type="PIRNR" id="PIRNR001365"/>
    </source>
</evidence>
<dbReference type="CDD" id="cd00408">
    <property type="entry name" value="DHDPS-like"/>
    <property type="match status" value="1"/>
</dbReference>
<evidence type="ECO:0000256" key="3">
    <source>
        <dbReference type="PIRSR" id="PIRSR001365-1"/>
    </source>
</evidence>
<dbReference type="PANTHER" id="PTHR12128">
    <property type="entry name" value="DIHYDRODIPICOLINATE SYNTHASE"/>
    <property type="match status" value="1"/>
</dbReference>
<feature type="active site" description="Proton donor/acceptor" evidence="3">
    <location>
        <position position="141"/>
    </location>
</feature>
<organism evidence="5 6">
    <name type="scientific">Achromobacter pulmonis</name>
    <dbReference type="NCBI Taxonomy" id="1389932"/>
    <lineage>
        <taxon>Bacteria</taxon>
        <taxon>Pseudomonadati</taxon>
        <taxon>Pseudomonadota</taxon>
        <taxon>Betaproteobacteria</taxon>
        <taxon>Burkholderiales</taxon>
        <taxon>Alcaligenaceae</taxon>
        <taxon>Achromobacter</taxon>
    </lineage>
</organism>